<dbReference type="PANTHER" id="PTHR34618">
    <property type="entry name" value="SURFACE PROTEIN MAS1, PUTATIVE-RELATED"/>
    <property type="match status" value="1"/>
</dbReference>
<dbReference type="Proteomes" id="UP000070700">
    <property type="component" value="Unassembled WGS sequence"/>
</dbReference>
<dbReference type="RefSeq" id="XP_018075096.1">
    <property type="nucleotide sequence ID" value="XM_018212903.1"/>
</dbReference>
<evidence type="ECO:0000313" key="2">
    <source>
        <dbReference type="EMBL" id="KUJ20741.1"/>
    </source>
</evidence>
<evidence type="ECO:0000256" key="1">
    <source>
        <dbReference type="SAM" id="SignalP"/>
    </source>
</evidence>
<dbReference type="InterPro" id="IPR021476">
    <property type="entry name" value="Egh16-like"/>
</dbReference>
<organism evidence="2 3">
    <name type="scientific">Mollisia scopiformis</name>
    <name type="common">Conifer needle endophyte fungus</name>
    <name type="synonym">Phialocephala scopiformis</name>
    <dbReference type="NCBI Taxonomy" id="149040"/>
    <lineage>
        <taxon>Eukaryota</taxon>
        <taxon>Fungi</taxon>
        <taxon>Dikarya</taxon>
        <taxon>Ascomycota</taxon>
        <taxon>Pezizomycotina</taxon>
        <taxon>Leotiomycetes</taxon>
        <taxon>Helotiales</taxon>
        <taxon>Mollisiaceae</taxon>
        <taxon>Mollisia</taxon>
    </lineage>
</organism>
<feature type="chain" id="PRO_5008268358" description="GEgh 16 protein" evidence="1">
    <location>
        <begin position="18"/>
        <end position="211"/>
    </location>
</feature>
<dbReference type="InParanoid" id="A0A194XKT5"/>
<keyword evidence="1" id="KW-0732">Signal</keyword>
<dbReference type="OrthoDB" id="5418436at2759"/>
<sequence>MYISSLVGFGLLSLASAHCLISTATGDLGGNGTGLGVAANGINNQGDVTVFKAATGFGATGAAGAVNPATDLAAQLKITGSTIPQVSANAGVVTMTLHQINADGAGPMTCSVSTDASGKAFTAMTITTNVPGTNGKSTAANQDFPLVASLPAGTKCTGTVGALSAVCAVKCANPAGPFGSVVLVQQAAGKKVREVGGTLAARAKKGAVKCA</sequence>
<evidence type="ECO:0008006" key="4">
    <source>
        <dbReference type="Google" id="ProtNLM"/>
    </source>
</evidence>
<dbReference type="Pfam" id="PF11327">
    <property type="entry name" value="Egh16-like"/>
    <property type="match status" value="1"/>
</dbReference>
<dbReference type="AlphaFoldDB" id="A0A194XKT5"/>
<dbReference type="PANTHER" id="PTHR34618:SF4">
    <property type="entry name" value="CAS1"/>
    <property type="match status" value="1"/>
</dbReference>
<proteinExistence type="predicted"/>
<dbReference type="EMBL" id="KQ947409">
    <property type="protein sequence ID" value="KUJ20741.1"/>
    <property type="molecule type" value="Genomic_DNA"/>
</dbReference>
<gene>
    <name evidence="2" type="ORF">LY89DRAFT_666377</name>
</gene>
<protein>
    <recommendedName>
        <fullName evidence="4">GEgh 16 protein</fullName>
    </recommendedName>
</protein>
<feature type="signal peptide" evidence="1">
    <location>
        <begin position="1"/>
        <end position="17"/>
    </location>
</feature>
<name>A0A194XKT5_MOLSC</name>
<dbReference type="KEGG" id="psco:LY89DRAFT_666377"/>
<accession>A0A194XKT5</accession>
<reference evidence="2 3" key="1">
    <citation type="submission" date="2015-10" db="EMBL/GenBank/DDBJ databases">
        <title>Full genome of DAOMC 229536 Phialocephala scopiformis, a fungal endophyte of spruce producing the potent anti-insectan compound rugulosin.</title>
        <authorList>
            <consortium name="DOE Joint Genome Institute"/>
            <person name="Walker A.K."/>
            <person name="Frasz S.L."/>
            <person name="Seifert K.A."/>
            <person name="Miller J.D."/>
            <person name="Mondo S.J."/>
            <person name="Labutti K."/>
            <person name="Lipzen A."/>
            <person name="Dockter R."/>
            <person name="Kennedy M."/>
            <person name="Grigoriev I.V."/>
            <person name="Spatafora J.W."/>
        </authorList>
    </citation>
    <scope>NUCLEOTIDE SEQUENCE [LARGE SCALE GENOMIC DNA]</scope>
    <source>
        <strain evidence="2 3">CBS 120377</strain>
    </source>
</reference>
<dbReference type="GeneID" id="28822629"/>
<evidence type="ECO:0000313" key="3">
    <source>
        <dbReference type="Proteomes" id="UP000070700"/>
    </source>
</evidence>
<keyword evidence="3" id="KW-1185">Reference proteome</keyword>